<protein>
    <submittedName>
        <fullName evidence="1">Uncharacterized protein</fullName>
    </submittedName>
</protein>
<organism evidence="1 2">
    <name type="scientific">Trichinella zimbabwensis</name>
    <dbReference type="NCBI Taxonomy" id="268475"/>
    <lineage>
        <taxon>Eukaryota</taxon>
        <taxon>Metazoa</taxon>
        <taxon>Ecdysozoa</taxon>
        <taxon>Nematoda</taxon>
        <taxon>Enoplea</taxon>
        <taxon>Dorylaimia</taxon>
        <taxon>Trichinellida</taxon>
        <taxon>Trichinellidae</taxon>
        <taxon>Trichinella</taxon>
    </lineage>
</organism>
<evidence type="ECO:0000313" key="1">
    <source>
        <dbReference type="EMBL" id="KRZ07093.1"/>
    </source>
</evidence>
<sequence length="50" mass="5404">MSCAVCQALQETKYSGSNTSESSLVDKNNIIQVTGLRSTLDYGYNGILET</sequence>
<name>A0A0V1HAK6_9BILA</name>
<evidence type="ECO:0000313" key="2">
    <source>
        <dbReference type="Proteomes" id="UP000055024"/>
    </source>
</evidence>
<dbReference type="Proteomes" id="UP000055024">
    <property type="component" value="Unassembled WGS sequence"/>
</dbReference>
<dbReference type="EMBL" id="JYDP01000107">
    <property type="protein sequence ID" value="KRZ07093.1"/>
    <property type="molecule type" value="Genomic_DNA"/>
</dbReference>
<dbReference type="AlphaFoldDB" id="A0A0V1HAK6"/>
<comment type="caution">
    <text evidence="1">The sequence shown here is derived from an EMBL/GenBank/DDBJ whole genome shotgun (WGS) entry which is preliminary data.</text>
</comment>
<gene>
    <name evidence="1" type="ORF">T11_1808</name>
</gene>
<proteinExistence type="predicted"/>
<reference evidence="1 2" key="1">
    <citation type="submission" date="2015-01" db="EMBL/GenBank/DDBJ databases">
        <title>Evolution of Trichinella species and genotypes.</title>
        <authorList>
            <person name="Korhonen P.K."/>
            <person name="Edoardo P."/>
            <person name="Giuseppe L.R."/>
            <person name="Gasser R.B."/>
        </authorList>
    </citation>
    <scope>NUCLEOTIDE SEQUENCE [LARGE SCALE GENOMIC DNA]</scope>
    <source>
        <strain evidence="1">ISS1029</strain>
    </source>
</reference>
<keyword evidence="2" id="KW-1185">Reference proteome</keyword>
<accession>A0A0V1HAK6</accession>